<dbReference type="GO" id="GO:0032506">
    <property type="term" value="P:cytokinetic process"/>
    <property type="evidence" value="ECO:0007669"/>
    <property type="project" value="TreeGrafter"/>
</dbReference>
<dbReference type="InterPro" id="IPR007730">
    <property type="entry name" value="SPOR-like_dom"/>
</dbReference>
<feature type="region of interest" description="Disordered" evidence="1">
    <location>
        <begin position="113"/>
        <end position="138"/>
    </location>
</feature>
<evidence type="ECO:0000256" key="2">
    <source>
        <dbReference type="SAM" id="Phobius"/>
    </source>
</evidence>
<feature type="region of interest" description="Disordered" evidence="1">
    <location>
        <begin position="57"/>
        <end position="84"/>
    </location>
</feature>
<dbReference type="GO" id="GO:0030428">
    <property type="term" value="C:cell septum"/>
    <property type="evidence" value="ECO:0007669"/>
    <property type="project" value="TreeGrafter"/>
</dbReference>
<dbReference type="PANTHER" id="PTHR38687:SF1">
    <property type="entry name" value="CELL DIVISION PROTEIN DEDD"/>
    <property type="match status" value="1"/>
</dbReference>
<dbReference type="InterPro" id="IPR052521">
    <property type="entry name" value="Cell_div_SPOR-domain"/>
</dbReference>
<sequence>MDTALKQRLIGAAVLVALAVIFLPMLLEGPAPDGGASHVPLEMPAPADRRFETRELPLVPPTPVGDAAPAAPAADPDDPNRIVTVDADDAPRQDALADDPATAPVDLTARVTAPAPATPQPQPQSAAPAPAAPAPTPPAAEMLHAAQAGGRYVVNLGSYTNQANARALVDALKASQLPAYAEEVTIGSQRGLRVRVGPYEQRASAESARLRALRVRDDVPATVVALDAATPAPSQAAAGGVAAGFAVQVGAFRTEADAIALRDRLRNGGFVAFSERVQTESGTLYRVRVGPEPDRAAAERLRDRVNERFRLNGMVVAHP</sequence>
<dbReference type="GO" id="GO:0032153">
    <property type="term" value="C:cell division site"/>
    <property type="evidence" value="ECO:0007669"/>
    <property type="project" value="TreeGrafter"/>
</dbReference>
<dbReference type="SUPFAM" id="SSF110997">
    <property type="entry name" value="Sporulation related repeat"/>
    <property type="match status" value="2"/>
</dbReference>
<reference evidence="4 5" key="1">
    <citation type="submission" date="2020-08" db="EMBL/GenBank/DDBJ databases">
        <title>Genomic Encyclopedia of Type Strains, Phase IV (KMG-IV): sequencing the most valuable type-strain genomes for metagenomic binning, comparative biology and taxonomic classification.</title>
        <authorList>
            <person name="Goeker M."/>
        </authorList>
    </citation>
    <scope>NUCLEOTIDE SEQUENCE [LARGE SCALE GENOMIC DNA]</scope>
    <source>
        <strain evidence="4 5">DSM 25897</strain>
    </source>
</reference>
<protein>
    <submittedName>
        <fullName evidence="4">DedD protein</fullName>
    </submittedName>
</protein>
<evidence type="ECO:0000313" key="5">
    <source>
        <dbReference type="Proteomes" id="UP000519004"/>
    </source>
</evidence>
<evidence type="ECO:0000313" key="4">
    <source>
        <dbReference type="EMBL" id="MBB5015814.1"/>
    </source>
</evidence>
<organism evidence="4 5">
    <name type="scientific">Rehaibacterium terrae</name>
    <dbReference type="NCBI Taxonomy" id="1341696"/>
    <lineage>
        <taxon>Bacteria</taxon>
        <taxon>Pseudomonadati</taxon>
        <taxon>Pseudomonadota</taxon>
        <taxon>Gammaproteobacteria</taxon>
        <taxon>Lysobacterales</taxon>
        <taxon>Lysobacteraceae</taxon>
        <taxon>Rehaibacterium</taxon>
    </lineage>
</organism>
<feature type="transmembrane region" description="Helical" evidence="2">
    <location>
        <begin position="9"/>
        <end position="27"/>
    </location>
</feature>
<dbReference type="PROSITE" id="PS51724">
    <property type="entry name" value="SPOR"/>
    <property type="match status" value="2"/>
</dbReference>
<name>A0A7W8DEZ1_9GAMM</name>
<dbReference type="Gene3D" id="3.30.70.1070">
    <property type="entry name" value="Sporulation related repeat"/>
    <property type="match status" value="2"/>
</dbReference>
<dbReference type="PANTHER" id="PTHR38687">
    <property type="entry name" value="CELL DIVISION PROTEIN DEDD-RELATED"/>
    <property type="match status" value="1"/>
</dbReference>
<dbReference type="EMBL" id="JACHHX010000011">
    <property type="protein sequence ID" value="MBB5015814.1"/>
    <property type="molecule type" value="Genomic_DNA"/>
</dbReference>
<evidence type="ECO:0000259" key="3">
    <source>
        <dbReference type="PROSITE" id="PS51724"/>
    </source>
</evidence>
<feature type="domain" description="SPOR" evidence="3">
    <location>
        <begin position="146"/>
        <end position="225"/>
    </location>
</feature>
<evidence type="ECO:0000256" key="1">
    <source>
        <dbReference type="SAM" id="MobiDB-lite"/>
    </source>
</evidence>
<dbReference type="Proteomes" id="UP000519004">
    <property type="component" value="Unassembled WGS sequence"/>
</dbReference>
<proteinExistence type="predicted"/>
<keyword evidence="2" id="KW-0812">Transmembrane</keyword>
<gene>
    <name evidence="4" type="ORF">HNQ58_001724</name>
</gene>
<feature type="domain" description="SPOR" evidence="3">
    <location>
        <begin position="239"/>
        <end position="318"/>
    </location>
</feature>
<keyword evidence="2" id="KW-1133">Transmembrane helix</keyword>
<keyword evidence="2" id="KW-0472">Membrane</keyword>
<dbReference type="RefSeq" id="WP_183948490.1">
    <property type="nucleotide sequence ID" value="NZ_JACHHX010000011.1"/>
</dbReference>
<keyword evidence="5" id="KW-1185">Reference proteome</keyword>
<dbReference type="InterPro" id="IPR036680">
    <property type="entry name" value="SPOR-like_sf"/>
</dbReference>
<dbReference type="Pfam" id="PF05036">
    <property type="entry name" value="SPOR"/>
    <property type="match status" value="2"/>
</dbReference>
<comment type="caution">
    <text evidence="4">The sequence shown here is derived from an EMBL/GenBank/DDBJ whole genome shotgun (WGS) entry which is preliminary data.</text>
</comment>
<dbReference type="AlphaFoldDB" id="A0A7W8DEZ1"/>
<accession>A0A7W8DEZ1</accession>
<dbReference type="GO" id="GO:0042834">
    <property type="term" value="F:peptidoglycan binding"/>
    <property type="evidence" value="ECO:0007669"/>
    <property type="project" value="InterPro"/>
</dbReference>